<organism evidence="1 2">
    <name type="scientific">Mycena maculata</name>
    <dbReference type="NCBI Taxonomy" id="230809"/>
    <lineage>
        <taxon>Eukaryota</taxon>
        <taxon>Fungi</taxon>
        <taxon>Dikarya</taxon>
        <taxon>Basidiomycota</taxon>
        <taxon>Agaricomycotina</taxon>
        <taxon>Agaricomycetes</taxon>
        <taxon>Agaricomycetidae</taxon>
        <taxon>Agaricales</taxon>
        <taxon>Marasmiineae</taxon>
        <taxon>Mycenaceae</taxon>
        <taxon>Mycena</taxon>
    </lineage>
</organism>
<evidence type="ECO:0000313" key="1">
    <source>
        <dbReference type="EMBL" id="KAJ7782267.1"/>
    </source>
</evidence>
<proteinExistence type="predicted"/>
<accession>A0AAD7NZS5</accession>
<protein>
    <submittedName>
        <fullName evidence="1">Uncharacterized protein</fullName>
    </submittedName>
</protein>
<feature type="non-terminal residue" evidence="1">
    <location>
        <position position="312"/>
    </location>
</feature>
<reference evidence="1" key="1">
    <citation type="submission" date="2023-03" db="EMBL/GenBank/DDBJ databases">
        <title>Massive genome expansion in bonnet fungi (Mycena s.s.) driven by repeated elements and novel gene families across ecological guilds.</title>
        <authorList>
            <consortium name="Lawrence Berkeley National Laboratory"/>
            <person name="Harder C.B."/>
            <person name="Miyauchi S."/>
            <person name="Viragh M."/>
            <person name="Kuo A."/>
            <person name="Thoen E."/>
            <person name="Andreopoulos B."/>
            <person name="Lu D."/>
            <person name="Skrede I."/>
            <person name="Drula E."/>
            <person name="Henrissat B."/>
            <person name="Morin E."/>
            <person name="Kohler A."/>
            <person name="Barry K."/>
            <person name="LaButti K."/>
            <person name="Morin E."/>
            <person name="Salamov A."/>
            <person name="Lipzen A."/>
            <person name="Mereny Z."/>
            <person name="Hegedus B."/>
            <person name="Baldrian P."/>
            <person name="Stursova M."/>
            <person name="Weitz H."/>
            <person name="Taylor A."/>
            <person name="Grigoriev I.V."/>
            <person name="Nagy L.G."/>
            <person name="Martin F."/>
            <person name="Kauserud H."/>
        </authorList>
    </citation>
    <scope>NUCLEOTIDE SEQUENCE</scope>
    <source>
        <strain evidence="1">CBHHK188m</strain>
    </source>
</reference>
<comment type="caution">
    <text evidence="1">The sequence shown here is derived from an EMBL/GenBank/DDBJ whole genome shotgun (WGS) entry which is preliminary data.</text>
</comment>
<gene>
    <name evidence="1" type="ORF">DFH07DRAFT_1055113</name>
</gene>
<dbReference type="Proteomes" id="UP001215280">
    <property type="component" value="Unassembled WGS sequence"/>
</dbReference>
<sequence length="312" mass="33422">MATPCNIPPSRLIPCSGAPEAVLVACRHLSDGTPKIDIFSHGNSILLPCSGVSEAVLIARRCLSDGTPEIDVLVMATQCIPEFSSVPNAPLIARRCLSDVSPSRLPGSSGAPEAALIARLHPSSGYPQNRPFSYVNCRFIGLLGAPIVARLHPSGGNPEIDFLTMIPPRSSPGFLPRLTPHSLPAVIILMAPPKVASSSMSTAGSSLMPRSGFWCARGCPCRLLPSFAWIPPKSIFRPCQLQTPPRVSPGFLARSRARLSTASILQVDSPKIDLLHRIPPRPSPGFPPRQTLRSLPAIRWPSAKSEFCTLSW</sequence>
<keyword evidence="2" id="KW-1185">Reference proteome</keyword>
<evidence type="ECO:0000313" key="2">
    <source>
        <dbReference type="Proteomes" id="UP001215280"/>
    </source>
</evidence>
<name>A0AAD7NZS5_9AGAR</name>
<dbReference type="AlphaFoldDB" id="A0AAD7NZS5"/>
<dbReference type="EMBL" id="JARJLG010000003">
    <property type="protein sequence ID" value="KAJ7782267.1"/>
    <property type="molecule type" value="Genomic_DNA"/>
</dbReference>